<comment type="caution">
    <text evidence="1">The sequence shown here is derived from an EMBL/GenBank/DDBJ whole genome shotgun (WGS) entry which is preliminary data.</text>
</comment>
<proteinExistence type="predicted"/>
<reference evidence="2" key="1">
    <citation type="journal article" date="2022" name="Mol. Ecol. Resour.">
        <title>The genomes of chicory, endive, great burdock and yacon provide insights into Asteraceae palaeo-polyploidization history and plant inulin production.</title>
        <authorList>
            <person name="Fan W."/>
            <person name="Wang S."/>
            <person name="Wang H."/>
            <person name="Wang A."/>
            <person name="Jiang F."/>
            <person name="Liu H."/>
            <person name="Zhao H."/>
            <person name="Xu D."/>
            <person name="Zhang Y."/>
        </authorList>
    </citation>
    <scope>NUCLEOTIDE SEQUENCE [LARGE SCALE GENOMIC DNA]</scope>
    <source>
        <strain evidence="2">cv. Niubang</strain>
    </source>
</reference>
<evidence type="ECO:0000313" key="1">
    <source>
        <dbReference type="EMBL" id="KAI3759574.1"/>
    </source>
</evidence>
<accession>A0ACB9EKX3</accession>
<sequence>MTVAVNGTRGCYNDKSIVSAKLNFIDGTPTFSTPTFENNRRRSQQLAEEVAAGAQTDRKVYQIHNKDLVKFLGKDQEALQNIHRIKFHV</sequence>
<protein>
    <submittedName>
        <fullName evidence="1">Uncharacterized protein</fullName>
    </submittedName>
</protein>
<dbReference type="EMBL" id="CM042048">
    <property type="protein sequence ID" value="KAI3759574.1"/>
    <property type="molecule type" value="Genomic_DNA"/>
</dbReference>
<gene>
    <name evidence="1" type="ORF">L6452_07480</name>
</gene>
<reference evidence="1 2" key="2">
    <citation type="journal article" date="2022" name="Mol. Ecol. Resour.">
        <title>The genomes of chicory, endive, great burdock and yacon provide insights into Asteraceae paleo-polyploidization history and plant inulin production.</title>
        <authorList>
            <person name="Fan W."/>
            <person name="Wang S."/>
            <person name="Wang H."/>
            <person name="Wang A."/>
            <person name="Jiang F."/>
            <person name="Liu H."/>
            <person name="Zhao H."/>
            <person name="Xu D."/>
            <person name="Zhang Y."/>
        </authorList>
    </citation>
    <scope>NUCLEOTIDE SEQUENCE [LARGE SCALE GENOMIC DNA]</scope>
    <source>
        <strain evidence="2">cv. Niubang</strain>
    </source>
</reference>
<name>A0ACB9EKX3_ARCLA</name>
<organism evidence="1 2">
    <name type="scientific">Arctium lappa</name>
    <name type="common">Greater burdock</name>
    <name type="synonym">Lappa major</name>
    <dbReference type="NCBI Taxonomy" id="4217"/>
    <lineage>
        <taxon>Eukaryota</taxon>
        <taxon>Viridiplantae</taxon>
        <taxon>Streptophyta</taxon>
        <taxon>Embryophyta</taxon>
        <taxon>Tracheophyta</taxon>
        <taxon>Spermatophyta</taxon>
        <taxon>Magnoliopsida</taxon>
        <taxon>eudicotyledons</taxon>
        <taxon>Gunneridae</taxon>
        <taxon>Pentapetalae</taxon>
        <taxon>asterids</taxon>
        <taxon>campanulids</taxon>
        <taxon>Asterales</taxon>
        <taxon>Asteraceae</taxon>
        <taxon>Carduoideae</taxon>
        <taxon>Cardueae</taxon>
        <taxon>Arctiinae</taxon>
        <taxon>Arctium</taxon>
    </lineage>
</organism>
<dbReference type="Proteomes" id="UP001055879">
    <property type="component" value="Linkage Group LG02"/>
</dbReference>
<evidence type="ECO:0000313" key="2">
    <source>
        <dbReference type="Proteomes" id="UP001055879"/>
    </source>
</evidence>
<keyword evidence="2" id="KW-1185">Reference proteome</keyword>